<dbReference type="EMBL" id="NOVD01000077">
    <property type="protein sequence ID" value="PCK22276.1"/>
    <property type="molecule type" value="Genomic_DNA"/>
</dbReference>
<evidence type="ECO:0000256" key="2">
    <source>
        <dbReference type="ARBA" id="ARBA00023002"/>
    </source>
</evidence>
<dbReference type="PROSITE" id="PS00061">
    <property type="entry name" value="ADH_SHORT"/>
    <property type="match status" value="1"/>
</dbReference>
<dbReference type="Pfam" id="PF13561">
    <property type="entry name" value="adh_short_C2"/>
    <property type="match status" value="1"/>
</dbReference>
<dbReference type="PRINTS" id="PR00081">
    <property type="entry name" value="GDHRDH"/>
</dbReference>
<dbReference type="InterPro" id="IPR002347">
    <property type="entry name" value="SDR_fam"/>
</dbReference>
<dbReference type="NCBIfam" id="NF009466">
    <property type="entry name" value="PRK12826.1-2"/>
    <property type="match status" value="1"/>
</dbReference>
<dbReference type="Proteomes" id="UP000230886">
    <property type="component" value="Unassembled WGS sequence"/>
</dbReference>
<keyword evidence="2" id="KW-0560">Oxidoreductase</keyword>
<dbReference type="SUPFAM" id="SSF51735">
    <property type="entry name" value="NAD(P)-binding Rossmann-fold domains"/>
    <property type="match status" value="1"/>
</dbReference>
<dbReference type="PRINTS" id="PR00080">
    <property type="entry name" value="SDRFAMILY"/>
</dbReference>
<comment type="similarity">
    <text evidence="1">Belongs to the short-chain dehydrogenases/reductases (SDR) family.</text>
</comment>
<organism evidence="4 5">
    <name type="scientific">Rhodococcus qingshengii</name>
    <dbReference type="NCBI Taxonomy" id="334542"/>
    <lineage>
        <taxon>Bacteria</taxon>
        <taxon>Bacillati</taxon>
        <taxon>Actinomycetota</taxon>
        <taxon>Actinomycetes</taxon>
        <taxon>Mycobacteriales</taxon>
        <taxon>Nocardiaceae</taxon>
        <taxon>Rhodococcus</taxon>
        <taxon>Rhodococcus erythropolis group</taxon>
    </lineage>
</organism>
<comment type="caution">
    <text evidence="4">The sequence shown here is derived from an EMBL/GenBank/DDBJ whole genome shotgun (WGS) entry which is preliminary data.</text>
</comment>
<dbReference type="InterPro" id="IPR020904">
    <property type="entry name" value="Sc_DH/Rdtase_CS"/>
</dbReference>
<evidence type="ECO:0000259" key="3">
    <source>
        <dbReference type="SMART" id="SM00822"/>
    </source>
</evidence>
<dbReference type="SMART" id="SM00822">
    <property type="entry name" value="PKS_KR"/>
    <property type="match status" value="1"/>
</dbReference>
<evidence type="ECO:0000313" key="5">
    <source>
        <dbReference type="Proteomes" id="UP000230886"/>
    </source>
</evidence>
<evidence type="ECO:0000313" key="4">
    <source>
        <dbReference type="EMBL" id="PCK22276.1"/>
    </source>
</evidence>
<protein>
    <submittedName>
        <fullName evidence="4">Beta-ketoacyl-ACP reductase</fullName>
    </submittedName>
</protein>
<dbReference type="FunFam" id="3.40.50.720:FF:000173">
    <property type="entry name" value="3-oxoacyl-[acyl-carrier protein] reductase"/>
    <property type="match status" value="1"/>
</dbReference>
<proteinExistence type="inferred from homology"/>
<dbReference type="PANTHER" id="PTHR42760">
    <property type="entry name" value="SHORT-CHAIN DEHYDROGENASES/REDUCTASES FAMILY MEMBER"/>
    <property type="match status" value="1"/>
</dbReference>
<gene>
    <name evidence="4" type="ORF">CHR55_32695</name>
</gene>
<dbReference type="InterPro" id="IPR036291">
    <property type="entry name" value="NAD(P)-bd_dom_sf"/>
</dbReference>
<dbReference type="AlphaFoldDB" id="A0A2A5IYT7"/>
<reference evidence="4 5" key="1">
    <citation type="submission" date="2017-07" db="EMBL/GenBank/DDBJ databases">
        <title>Draft sequence of Rhodococcus enclensis 23b-28.</title>
        <authorList>
            <person name="Besaury L."/>
            <person name="Sancelme M."/>
            <person name="Amato P."/>
            <person name="Lallement A."/>
            <person name="Delort A.-M."/>
        </authorList>
    </citation>
    <scope>NUCLEOTIDE SEQUENCE [LARGE SCALE GENOMIC DNA]</scope>
    <source>
        <strain evidence="4 5">23b-28</strain>
    </source>
</reference>
<dbReference type="Gene3D" id="3.40.50.720">
    <property type="entry name" value="NAD(P)-binding Rossmann-like Domain"/>
    <property type="match status" value="1"/>
</dbReference>
<name>A0A2A5IYT7_RHOSG</name>
<evidence type="ECO:0000256" key="1">
    <source>
        <dbReference type="ARBA" id="ARBA00006484"/>
    </source>
</evidence>
<dbReference type="PANTHER" id="PTHR42760:SF133">
    <property type="entry name" value="3-OXOACYL-[ACYL-CARRIER-PROTEIN] REDUCTASE"/>
    <property type="match status" value="1"/>
</dbReference>
<dbReference type="RefSeq" id="WP_099699013.1">
    <property type="nucleotide sequence ID" value="NZ_NOVD01000077.1"/>
</dbReference>
<dbReference type="InterPro" id="IPR057326">
    <property type="entry name" value="KR_dom"/>
</dbReference>
<sequence length="240" mass="25107">MATTTPRTVLVTGGNRGIGLAIARALDAEGHRVAVTYRSSGAPDGLFGVKCDVTDTDSVDQAFTAVEEHFGPVEIVVSNAGITKDTLVPRMSEDDFLAVLDANLVGSFRVAKRATRNMIKQKHGRFIFIGSASAMSGVPGQTNYTASKAGLIGFSRSLARELGSSKRAITANVVAPGFTETDMAAAVDEKHLATMKELIPLQRFAQPEEIASAVVWLASDGASYVNGAVIPVDGGIGMGH</sequence>
<feature type="domain" description="Ketoreductase" evidence="3">
    <location>
        <begin position="7"/>
        <end position="177"/>
    </location>
</feature>
<accession>A0A2A5IYT7</accession>
<dbReference type="GO" id="GO:0016616">
    <property type="term" value="F:oxidoreductase activity, acting on the CH-OH group of donors, NAD or NADP as acceptor"/>
    <property type="evidence" value="ECO:0007669"/>
    <property type="project" value="TreeGrafter"/>
</dbReference>